<dbReference type="AlphaFoldDB" id="A0A7S3DSH3"/>
<reference evidence="1" key="1">
    <citation type="submission" date="2021-01" db="EMBL/GenBank/DDBJ databases">
        <authorList>
            <person name="Corre E."/>
            <person name="Pelletier E."/>
            <person name="Niang G."/>
            <person name="Scheremetjew M."/>
            <person name="Finn R."/>
            <person name="Kale V."/>
            <person name="Holt S."/>
            <person name="Cochrane G."/>
            <person name="Meng A."/>
            <person name="Brown T."/>
            <person name="Cohen L."/>
        </authorList>
    </citation>
    <scope>NUCLEOTIDE SEQUENCE</scope>
    <source>
        <strain evidence="1">CCMP125</strain>
    </source>
</reference>
<organism evidence="1">
    <name type="scientific">Entomoneis paludosa</name>
    <dbReference type="NCBI Taxonomy" id="265537"/>
    <lineage>
        <taxon>Eukaryota</taxon>
        <taxon>Sar</taxon>
        <taxon>Stramenopiles</taxon>
        <taxon>Ochrophyta</taxon>
        <taxon>Bacillariophyta</taxon>
        <taxon>Bacillariophyceae</taxon>
        <taxon>Bacillariophycidae</taxon>
        <taxon>Entomoneidaceae</taxon>
        <taxon>Entomoneis</taxon>
    </lineage>
</organism>
<dbReference type="EMBL" id="HBHT01024309">
    <property type="protein sequence ID" value="CAD9975533.1"/>
    <property type="molecule type" value="Transcribed_RNA"/>
</dbReference>
<dbReference type="Gene3D" id="2.40.10.10">
    <property type="entry name" value="Trypsin-like serine proteases"/>
    <property type="match status" value="1"/>
</dbReference>
<accession>A0A7S3DSH3</accession>
<sequence length="122" mass="12798">MQVGIMARSHGGLLATFMQLGCPSGDGENATYAAQSDDMFITVGKITHVATEHIEYRVNTVPGFSGGAVVLLAPGTDEHMQVLVAHAGCSEAKGVNFGFLVAKKVKEHGAPRNPLVGWCTCL</sequence>
<gene>
    <name evidence="1" type="ORF">APAL1065_LOCUS16314</name>
</gene>
<protein>
    <submittedName>
        <fullName evidence="1">Uncharacterized protein</fullName>
    </submittedName>
</protein>
<dbReference type="InterPro" id="IPR043504">
    <property type="entry name" value="Peptidase_S1_PA_chymotrypsin"/>
</dbReference>
<name>A0A7S3DSH3_9STRA</name>
<proteinExistence type="predicted"/>
<evidence type="ECO:0000313" key="1">
    <source>
        <dbReference type="EMBL" id="CAD9975533.1"/>
    </source>
</evidence>